<feature type="domain" description="TROVE" evidence="8">
    <location>
        <begin position="318"/>
        <end position="489"/>
    </location>
</feature>
<evidence type="ECO:0000313" key="10">
    <source>
        <dbReference type="Proteomes" id="UP000429181"/>
    </source>
</evidence>
<keyword evidence="5" id="KW-0694">RNA-binding</keyword>
<name>A0A4W2F6N7_BOBOX</name>
<dbReference type="Ensembl" id="ENSBIXT00005000036.1">
    <property type="protein sequence ID" value="ENSBIXP00005000408.1"/>
    <property type="gene ID" value="ENSBIXG00005030259.1"/>
</dbReference>
<dbReference type="PROSITE" id="PS50988">
    <property type="entry name" value="TROVE"/>
    <property type="match status" value="1"/>
</dbReference>
<dbReference type="GO" id="GO:0010468">
    <property type="term" value="P:regulation of gene expression"/>
    <property type="evidence" value="ECO:0007669"/>
    <property type="project" value="Ensembl"/>
</dbReference>
<dbReference type="SUPFAM" id="SSF140864">
    <property type="entry name" value="TROVE domain-like"/>
    <property type="match status" value="1"/>
</dbReference>
<reference evidence="9" key="2">
    <citation type="submission" date="2025-08" db="UniProtKB">
        <authorList>
            <consortium name="Ensembl"/>
        </authorList>
    </citation>
    <scope>IDENTIFICATION</scope>
</reference>
<dbReference type="Pfam" id="PF25045">
    <property type="entry name" value="vWA_Ro60"/>
    <property type="match status" value="1"/>
</dbReference>
<dbReference type="GO" id="GO:0060271">
    <property type="term" value="P:cilium assembly"/>
    <property type="evidence" value="ECO:0007669"/>
    <property type="project" value="Ensembl"/>
</dbReference>
<dbReference type="GO" id="GO:0005929">
    <property type="term" value="C:cilium"/>
    <property type="evidence" value="ECO:0007669"/>
    <property type="project" value="Ensembl"/>
</dbReference>
<dbReference type="InterPro" id="IPR036465">
    <property type="entry name" value="vWFA_dom_sf"/>
</dbReference>
<organism evidence="9 10">
    <name type="scientific">Bos indicus x Bos taurus</name>
    <name type="common">Hybrid cattle</name>
    <dbReference type="NCBI Taxonomy" id="30522"/>
    <lineage>
        <taxon>Eukaryota</taxon>
        <taxon>Metazoa</taxon>
        <taxon>Chordata</taxon>
        <taxon>Craniata</taxon>
        <taxon>Vertebrata</taxon>
        <taxon>Euteleostomi</taxon>
        <taxon>Mammalia</taxon>
        <taxon>Eutheria</taxon>
        <taxon>Laurasiatheria</taxon>
        <taxon>Artiodactyla</taxon>
        <taxon>Ruminantia</taxon>
        <taxon>Pecora</taxon>
        <taxon>Bovidae</taxon>
        <taxon>Bovinae</taxon>
        <taxon>Bos</taxon>
    </lineage>
</organism>
<dbReference type="AlphaFoldDB" id="A0A4W2F6N7"/>
<dbReference type="GO" id="GO:0009411">
    <property type="term" value="P:response to UV"/>
    <property type="evidence" value="ECO:0007669"/>
    <property type="project" value="Ensembl"/>
</dbReference>
<dbReference type="GO" id="GO:1990904">
    <property type="term" value="C:ribonucleoprotein complex"/>
    <property type="evidence" value="ECO:0007669"/>
    <property type="project" value="UniProtKB-KW"/>
</dbReference>
<dbReference type="Gene3D" id="3.40.50.410">
    <property type="entry name" value="von Willebrand factor, type A domain"/>
    <property type="match status" value="1"/>
</dbReference>
<evidence type="ECO:0000256" key="4">
    <source>
        <dbReference type="ARBA" id="ARBA00022723"/>
    </source>
</evidence>
<dbReference type="InterPro" id="IPR056800">
    <property type="entry name" value="vWA_Ro60"/>
</dbReference>
<evidence type="ECO:0000313" key="9">
    <source>
        <dbReference type="Ensembl" id="ENSBIXP00005000408.1"/>
    </source>
</evidence>
<dbReference type="GO" id="GO:0016604">
    <property type="term" value="C:nuclear body"/>
    <property type="evidence" value="ECO:0007669"/>
    <property type="project" value="Ensembl"/>
</dbReference>
<dbReference type="InterPro" id="IPR037214">
    <property type="entry name" value="TROVE_dom_sf"/>
</dbReference>
<dbReference type="GO" id="GO:0002520">
    <property type="term" value="P:immune system development"/>
    <property type="evidence" value="ECO:0007669"/>
    <property type="project" value="Ensembl"/>
</dbReference>
<dbReference type="FunFam" id="3.40.50.410:FF:000033">
    <property type="entry name" value="60 kDa SS-A/Ro ribonucleoprotein"/>
    <property type="match status" value="1"/>
</dbReference>
<dbReference type="CDD" id="cd00198">
    <property type="entry name" value="vWFA"/>
    <property type="match status" value="1"/>
</dbReference>
<evidence type="ECO:0000259" key="8">
    <source>
        <dbReference type="PROSITE" id="PS50988"/>
    </source>
</evidence>
<evidence type="ECO:0000256" key="1">
    <source>
        <dbReference type="ARBA" id="ARBA00004496"/>
    </source>
</evidence>
<keyword evidence="4" id="KW-0479">Metal-binding</keyword>
<dbReference type="Pfam" id="PF05731">
    <property type="entry name" value="TROVE"/>
    <property type="match status" value="1"/>
</dbReference>
<feature type="compositionally biased region" description="Gly residues" evidence="7">
    <location>
        <begin position="249"/>
        <end position="261"/>
    </location>
</feature>
<evidence type="ECO:0000256" key="3">
    <source>
        <dbReference type="ARBA" id="ARBA00022490"/>
    </source>
</evidence>
<dbReference type="InterPro" id="IPR040322">
    <property type="entry name" value="TROVE2"/>
</dbReference>
<keyword evidence="6" id="KW-0687">Ribonucleoprotein</keyword>
<accession>A0A4W2F6N7</accession>
<proteinExistence type="inferred from homology"/>
<evidence type="ECO:0000256" key="6">
    <source>
        <dbReference type="ARBA" id="ARBA00023274"/>
    </source>
</evidence>
<feature type="compositionally biased region" description="Basic and acidic residues" evidence="7">
    <location>
        <begin position="76"/>
        <end position="91"/>
    </location>
</feature>
<dbReference type="GO" id="GO:0035457">
    <property type="term" value="P:cellular response to interferon-alpha"/>
    <property type="evidence" value="ECO:0007669"/>
    <property type="project" value="Ensembl"/>
</dbReference>
<feature type="compositionally biased region" description="Low complexity" evidence="7">
    <location>
        <begin position="277"/>
        <end position="288"/>
    </location>
</feature>
<comment type="subcellular location">
    <subcellularLocation>
        <location evidence="1">Cytoplasm</location>
    </subcellularLocation>
</comment>
<gene>
    <name evidence="9" type="primary">RO60</name>
</gene>
<feature type="region of interest" description="Disordered" evidence="7">
    <location>
        <begin position="53"/>
        <end position="305"/>
    </location>
</feature>
<dbReference type="InterPro" id="IPR008858">
    <property type="entry name" value="TROVE_dom"/>
</dbReference>
<reference evidence="9 10" key="1">
    <citation type="submission" date="2018-11" db="EMBL/GenBank/DDBJ databases">
        <title>Haplotype-resolved cattle genomes.</title>
        <authorList>
            <person name="Low W.Y."/>
            <person name="Tearle R."/>
            <person name="Bickhart D.M."/>
            <person name="Rosen B.D."/>
            <person name="Koren S."/>
            <person name="Rhie A."/>
            <person name="Hiendleder S."/>
            <person name="Phillippy A.M."/>
            <person name="Smith T.P.L."/>
            <person name="Williams J.L."/>
        </authorList>
    </citation>
    <scope>NUCLEOTIDE SEQUENCE [LARGE SCALE GENOMIC DNA]</scope>
</reference>
<feature type="compositionally biased region" description="Low complexity" evidence="7">
    <location>
        <begin position="140"/>
        <end position="152"/>
    </location>
</feature>
<feature type="region of interest" description="Disordered" evidence="7">
    <location>
        <begin position="1"/>
        <end position="41"/>
    </location>
</feature>
<dbReference type="GO" id="GO:0030620">
    <property type="term" value="F:U2 snRNA binding"/>
    <property type="evidence" value="ECO:0007669"/>
    <property type="project" value="Ensembl"/>
</dbReference>
<keyword evidence="3" id="KW-0963">Cytoplasm</keyword>
<sequence>MGAPGVETGDFQVVKWRPGRRVRASEPSPGASNPGDTFLSLRGGSQIATETRLAGTEALPFPRLSPTSGFGSRLLSDARRPEPQRSARDQLRPPPVTRHRPRTAPLALTKSFNELGEDPGVALHEAPLPGIARHGPGRAPPRSTSGSGRPRPSLLPPPGTELGKPAAGSSTTRHPAYFPTASAAPSPGARQSAGGRSSHPREGETLPGSRWTRSGFGRGRGRAVWAKSETGRGLGPLRREHPGPSPVWGRGGAGRGRGAGLAPGSRTPRPRRRPQSSRRASGRCASSSYGGGALPRSTSPGGAAALEAWPPGTGLAIVTKYITKGWKEVHEMYKEKALSVEAEKLLKYLEAVEKVKRTKDELEVIHLIEEHRLVREHLLTNHLKSKEVWKALLQEMPLTALLRNLGKMTANSVLEPGNSEVSLVCEKLCNEKLLKKARIHPFHVLIALETYKTGHGLRGKLKWRPDEEILQALDAAFYKTFKTVEPTGKRFLLAIDVSGSMDQRVLGSVLNASTVAAAMCMVVTRTEKDSSIVAFSDEMVPCPVTTDMTLQQVLLAMSQIPAGGTDCSLPMIWAQKTNTAADVFIVFTDNETFAGSVHPAIALREYRKNMDIPAKLIVCGMTSNGFTIADPDDRGMLDMCGFDTGALDVIRSFTLDMI</sequence>
<dbReference type="Proteomes" id="UP000429181">
    <property type="component" value="Chromosome 16"/>
</dbReference>
<dbReference type="SUPFAM" id="SSF53300">
    <property type="entry name" value="vWA-like"/>
    <property type="match status" value="1"/>
</dbReference>
<dbReference type="GeneTree" id="ENSGT00390000006200"/>
<dbReference type="GO" id="GO:0007224">
    <property type="term" value="P:smoothened signaling pathway"/>
    <property type="evidence" value="ECO:0007669"/>
    <property type="project" value="Ensembl"/>
</dbReference>
<evidence type="ECO:0000256" key="2">
    <source>
        <dbReference type="ARBA" id="ARBA00007814"/>
    </source>
</evidence>
<comment type="similarity">
    <text evidence="2">Belongs to the Ro 60 kDa family.</text>
</comment>
<evidence type="ECO:0000256" key="7">
    <source>
        <dbReference type="SAM" id="MobiDB-lite"/>
    </source>
</evidence>
<dbReference type="PANTHER" id="PTHR14202">
    <property type="entry name" value="60 KDA RIBONUCLEOPROTEIN SSA/RO"/>
    <property type="match status" value="1"/>
</dbReference>
<dbReference type="PANTHER" id="PTHR14202:SF0">
    <property type="entry name" value="RNA-BINDING PROTEIN RO60"/>
    <property type="match status" value="1"/>
</dbReference>
<dbReference type="GO" id="GO:0046872">
    <property type="term" value="F:metal ion binding"/>
    <property type="evidence" value="ECO:0007669"/>
    <property type="project" value="UniProtKB-KW"/>
</dbReference>
<dbReference type="GO" id="GO:0005829">
    <property type="term" value="C:cytosol"/>
    <property type="evidence" value="ECO:0007669"/>
    <property type="project" value="Ensembl"/>
</dbReference>
<evidence type="ECO:0000256" key="5">
    <source>
        <dbReference type="ARBA" id="ARBA00022884"/>
    </source>
</evidence>
<protein>
    <submittedName>
        <fullName evidence="9">Ro60, Y RNA binding protein</fullName>
    </submittedName>
</protein>